<accession>A0A5S9MAK6</accession>
<dbReference type="Proteomes" id="UP000464658">
    <property type="component" value="Chromosome"/>
</dbReference>
<dbReference type="EMBL" id="AP021906">
    <property type="protein sequence ID" value="BBP89184.1"/>
    <property type="molecule type" value="Genomic_DNA"/>
</dbReference>
<reference evidence="2 3" key="1">
    <citation type="submission" date="2019-12" db="EMBL/GenBank/DDBJ databases">
        <title>Full genome sequence of a Bacillus safensis strain isolated from commercially available natto in Indonesia.</title>
        <authorList>
            <person name="Yoshida M."/>
            <person name="Uomi M."/>
            <person name="Waturangi D."/>
            <person name="Ekaputri J.J."/>
            <person name="Setiamarga D.H.E."/>
        </authorList>
    </citation>
    <scope>NUCLEOTIDE SEQUENCE [LARGE SCALE GENOMIC DNA]</scope>
    <source>
        <strain evidence="2 3">IDN1</strain>
    </source>
</reference>
<organism evidence="2 3">
    <name type="scientific">Bacillus safensis</name>
    <dbReference type="NCBI Taxonomy" id="561879"/>
    <lineage>
        <taxon>Bacteria</taxon>
        <taxon>Bacillati</taxon>
        <taxon>Bacillota</taxon>
        <taxon>Bacilli</taxon>
        <taxon>Bacillales</taxon>
        <taxon>Bacillaceae</taxon>
        <taxon>Bacillus</taxon>
    </lineage>
</organism>
<dbReference type="InterPro" id="IPR036480">
    <property type="entry name" value="CarbP_synth_ssu_N_sf"/>
</dbReference>
<gene>
    <name evidence="2" type="ORF">BsIDN1_28020</name>
</gene>
<dbReference type="AlphaFoldDB" id="A0A5S9MAK6"/>
<evidence type="ECO:0000256" key="1">
    <source>
        <dbReference type="SAM" id="MobiDB-lite"/>
    </source>
</evidence>
<feature type="region of interest" description="Disordered" evidence="1">
    <location>
        <begin position="54"/>
        <end position="77"/>
    </location>
</feature>
<evidence type="ECO:0000313" key="3">
    <source>
        <dbReference type="Proteomes" id="UP000464658"/>
    </source>
</evidence>
<evidence type="ECO:0000313" key="2">
    <source>
        <dbReference type="EMBL" id="BBP89184.1"/>
    </source>
</evidence>
<protein>
    <submittedName>
        <fullName evidence="2">Uncharacterized protein</fullName>
    </submittedName>
</protein>
<dbReference type="Gene3D" id="3.50.30.20">
    <property type="entry name" value="Carbamoyl-phosphate synthase small subunit, N-terminal domain"/>
    <property type="match status" value="1"/>
</dbReference>
<dbReference type="SUPFAM" id="SSF52021">
    <property type="entry name" value="Carbamoyl phosphate synthetase, small subunit N-terminal domain"/>
    <property type="match status" value="1"/>
</dbReference>
<name>A0A5S9MAK6_BACIA</name>
<proteinExistence type="predicted"/>
<sequence>MKNIPGLSGIDTRKLTRMIRSAGTLRGAFAGPDEQVEDVVRRLQTLQLPTDQVSQVSVKNAYPSPGREKELSLSISA</sequence>